<name>A0A2M4CAZ2_9DIPT</name>
<feature type="region of interest" description="Disordered" evidence="1">
    <location>
        <begin position="71"/>
        <end position="90"/>
    </location>
</feature>
<evidence type="ECO:0000256" key="1">
    <source>
        <dbReference type="SAM" id="MobiDB-lite"/>
    </source>
</evidence>
<sequence>MLVPGLPPSLPLPPLLLLLLRLIRLILAPDIPSGWCRGSSCFDRSSNIVAAVACDGLLLAKVYLSISFGSCSDTTRGDAPTLSASAQLSS</sequence>
<protein>
    <submittedName>
        <fullName evidence="3">Putative secreted protein</fullName>
    </submittedName>
</protein>
<dbReference type="EMBL" id="GGFJ01012977">
    <property type="protein sequence ID" value="MBW62118.1"/>
    <property type="molecule type" value="Transcribed_RNA"/>
</dbReference>
<feature type="chain" id="PRO_5014844038" evidence="2">
    <location>
        <begin position="29"/>
        <end position="90"/>
    </location>
</feature>
<feature type="signal peptide" evidence="2">
    <location>
        <begin position="1"/>
        <end position="28"/>
    </location>
</feature>
<accession>A0A2M4CAZ2</accession>
<reference evidence="3" key="1">
    <citation type="submission" date="2018-01" db="EMBL/GenBank/DDBJ databases">
        <title>An insight into the sialome of Amazonian anophelines.</title>
        <authorList>
            <person name="Ribeiro J.M."/>
            <person name="Scarpassa V."/>
            <person name="Calvo E."/>
        </authorList>
    </citation>
    <scope>NUCLEOTIDE SEQUENCE</scope>
    <source>
        <tissue evidence="3">Salivary glands</tissue>
    </source>
</reference>
<dbReference type="AlphaFoldDB" id="A0A2M4CAZ2"/>
<evidence type="ECO:0000313" key="3">
    <source>
        <dbReference type="EMBL" id="MBW62118.1"/>
    </source>
</evidence>
<keyword evidence="2" id="KW-0732">Signal</keyword>
<organism evidence="3">
    <name type="scientific">Anopheles marajoara</name>
    <dbReference type="NCBI Taxonomy" id="58244"/>
    <lineage>
        <taxon>Eukaryota</taxon>
        <taxon>Metazoa</taxon>
        <taxon>Ecdysozoa</taxon>
        <taxon>Arthropoda</taxon>
        <taxon>Hexapoda</taxon>
        <taxon>Insecta</taxon>
        <taxon>Pterygota</taxon>
        <taxon>Neoptera</taxon>
        <taxon>Endopterygota</taxon>
        <taxon>Diptera</taxon>
        <taxon>Nematocera</taxon>
        <taxon>Culicoidea</taxon>
        <taxon>Culicidae</taxon>
        <taxon>Anophelinae</taxon>
        <taxon>Anopheles</taxon>
    </lineage>
</organism>
<proteinExistence type="predicted"/>
<evidence type="ECO:0000256" key="2">
    <source>
        <dbReference type="SAM" id="SignalP"/>
    </source>
</evidence>